<gene>
    <name evidence="3" type="ORF">A4X03_0g5331</name>
</gene>
<feature type="transmembrane region" description="Helical" evidence="2">
    <location>
        <begin position="45"/>
        <end position="63"/>
    </location>
</feature>
<evidence type="ECO:0000313" key="4">
    <source>
        <dbReference type="Proteomes" id="UP000077671"/>
    </source>
</evidence>
<evidence type="ECO:0000313" key="3">
    <source>
        <dbReference type="EMBL" id="KAE8256513.1"/>
    </source>
</evidence>
<protein>
    <submittedName>
        <fullName evidence="3">Uncharacterized protein</fullName>
    </submittedName>
</protein>
<keyword evidence="2" id="KW-0812">Transmembrane</keyword>
<evidence type="ECO:0000256" key="2">
    <source>
        <dbReference type="SAM" id="Phobius"/>
    </source>
</evidence>
<evidence type="ECO:0000256" key="1">
    <source>
        <dbReference type="SAM" id="MobiDB-lite"/>
    </source>
</evidence>
<name>A0A8T8T5X0_9BASI</name>
<comment type="caution">
    <text evidence="3">The sequence shown here is derived from an EMBL/GenBank/DDBJ whole genome shotgun (WGS) entry which is preliminary data.</text>
</comment>
<dbReference type="AlphaFoldDB" id="A0A8T8T5X0"/>
<sequence>MAQHSHYGCPRSPSSESASTSRRPASKASQEGHQHPRQASALSSHLPIVCVLIYGLLSVVLVVQTQDDRWLLGDITFDVLFFAARLKVEDEVAALELAYAHDGATYSCPARGRYPFCEIQVLPNERLWHTLSKSQAGFEQVHCGVEDEDPATVRAGEALPCPKCWRSSTDLTLALSTGSDELSSVPAPLTHHTPHILSHDAVQVCYQCLRLRSRPRAAHPSLPSLVASFTPVSAVTSTAYVKAHGILPRRSVNLLTETDLNAIDAMVSSAVDSHYRRTGLPQRLIHSSASIPIHAGFYKSVDEL</sequence>
<feature type="region of interest" description="Disordered" evidence="1">
    <location>
        <begin position="1"/>
        <end position="37"/>
    </location>
</feature>
<feature type="compositionally biased region" description="Low complexity" evidence="1">
    <location>
        <begin position="10"/>
        <end position="23"/>
    </location>
</feature>
<dbReference type="EMBL" id="LWDD02000836">
    <property type="protein sequence ID" value="KAE8256513.1"/>
    <property type="molecule type" value="Genomic_DNA"/>
</dbReference>
<dbReference type="Proteomes" id="UP000077671">
    <property type="component" value="Unassembled WGS sequence"/>
</dbReference>
<organism evidence="3 4">
    <name type="scientific">Tilletia caries</name>
    <name type="common">wheat bunt fungus</name>
    <dbReference type="NCBI Taxonomy" id="13290"/>
    <lineage>
        <taxon>Eukaryota</taxon>
        <taxon>Fungi</taxon>
        <taxon>Dikarya</taxon>
        <taxon>Basidiomycota</taxon>
        <taxon>Ustilaginomycotina</taxon>
        <taxon>Exobasidiomycetes</taxon>
        <taxon>Tilletiales</taxon>
        <taxon>Tilletiaceae</taxon>
        <taxon>Tilletia</taxon>
    </lineage>
</organism>
<reference evidence="3" key="2">
    <citation type="journal article" date="2019" name="IMA Fungus">
        <title>Genome sequencing and comparison of five Tilletia species to identify candidate genes for the detection of regulated species infecting wheat.</title>
        <authorList>
            <person name="Nguyen H.D.T."/>
            <person name="Sultana T."/>
            <person name="Kesanakurti P."/>
            <person name="Hambleton S."/>
        </authorList>
    </citation>
    <scope>NUCLEOTIDE SEQUENCE</scope>
    <source>
        <strain evidence="3">DAOMC 238032</strain>
    </source>
</reference>
<reference evidence="3" key="1">
    <citation type="submission" date="2016-04" db="EMBL/GenBank/DDBJ databases">
        <authorList>
            <person name="Nguyen H.D."/>
            <person name="Kesanakurti P."/>
            <person name="Cullis J."/>
            <person name="Levesque C.A."/>
            <person name="Hambleton S."/>
        </authorList>
    </citation>
    <scope>NUCLEOTIDE SEQUENCE</scope>
    <source>
        <strain evidence="3">DAOMC 238032</strain>
    </source>
</reference>
<keyword evidence="2" id="KW-1133">Transmembrane helix</keyword>
<keyword evidence="2" id="KW-0472">Membrane</keyword>
<proteinExistence type="predicted"/>
<accession>A0A8T8T5X0</accession>